<proteinExistence type="predicted"/>
<dbReference type="Proteomes" id="UP001209878">
    <property type="component" value="Unassembled WGS sequence"/>
</dbReference>
<feature type="domain" description="C-type lectin" evidence="1">
    <location>
        <begin position="31"/>
        <end position="135"/>
    </location>
</feature>
<keyword evidence="3" id="KW-1185">Reference proteome</keyword>
<dbReference type="Gene3D" id="3.10.100.10">
    <property type="entry name" value="Mannose-Binding Protein A, subunit A"/>
    <property type="match status" value="1"/>
</dbReference>
<dbReference type="AlphaFoldDB" id="A0AAD9JVU4"/>
<dbReference type="SUPFAM" id="SSF56436">
    <property type="entry name" value="C-type lectin-like"/>
    <property type="match status" value="1"/>
</dbReference>
<accession>A0AAD9JVU4</accession>
<evidence type="ECO:0000313" key="2">
    <source>
        <dbReference type="EMBL" id="KAK2160171.1"/>
    </source>
</evidence>
<dbReference type="InterPro" id="IPR016187">
    <property type="entry name" value="CTDL_fold"/>
</dbReference>
<sequence>MLLLTPGAGSRIWDLDSISLLAASTCDVTTESGYCFSFQWNITLDWAAAGRHCHNVGGHLATVNGVDDQQYLVELLLQAGVAEVWLGAQQVVTDWTWVSDASVLSEQGCYRDYGGDRDLRHKMAVPDDLVPQLCVNACRKNGFKYAGTQRSSDNIIRRDLQYRVAQWPELRSLRFYSCAAVSTPGQVVHSIHSGSPGWMTEYLTCSSRQRESMANVHIYTACGILTRSGTDCYCSDTYGRYGLSRGNLTCTVSCRGDDNLYCGGWARNSIYFVNVQHAFDGKGIVYCLFVLLGDLCSGLRTGYHTQQHGGFVYTRDGLIRLRPPPSPPSSRPLMPTVNITQDASKKRKRDLTALSVSRSWLLALYPYQRSCPLLLFDPQESLNRSQHDATEDDLRVFDILFRPGVLPHMEHDRSHE</sequence>
<gene>
    <name evidence="2" type="ORF">NP493_1664g00004</name>
</gene>
<evidence type="ECO:0000259" key="1">
    <source>
        <dbReference type="PROSITE" id="PS50041"/>
    </source>
</evidence>
<comment type="caution">
    <text evidence="2">The sequence shown here is derived from an EMBL/GenBank/DDBJ whole genome shotgun (WGS) entry which is preliminary data.</text>
</comment>
<dbReference type="CDD" id="cd00037">
    <property type="entry name" value="CLECT"/>
    <property type="match status" value="1"/>
</dbReference>
<dbReference type="InterPro" id="IPR016186">
    <property type="entry name" value="C-type_lectin-like/link_sf"/>
</dbReference>
<protein>
    <recommendedName>
        <fullName evidence="1">C-type lectin domain-containing protein</fullName>
    </recommendedName>
</protein>
<organism evidence="2 3">
    <name type="scientific">Ridgeia piscesae</name>
    <name type="common">Tubeworm</name>
    <dbReference type="NCBI Taxonomy" id="27915"/>
    <lineage>
        <taxon>Eukaryota</taxon>
        <taxon>Metazoa</taxon>
        <taxon>Spiralia</taxon>
        <taxon>Lophotrochozoa</taxon>
        <taxon>Annelida</taxon>
        <taxon>Polychaeta</taxon>
        <taxon>Sedentaria</taxon>
        <taxon>Canalipalpata</taxon>
        <taxon>Sabellida</taxon>
        <taxon>Siboglinidae</taxon>
        <taxon>Ridgeia</taxon>
    </lineage>
</organism>
<name>A0AAD9JVU4_RIDPI</name>
<dbReference type="InterPro" id="IPR001304">
    <property type="entry name" value="C-type_lectin-like"/>
</dbReference>
<dbReference type="EMBL" id="JAODUO010001663">
    <property type="protein sequence ID" value="KAK2160171.1"/>
    <property type="molecule type" value="Genomic_DNA"/>
</dbReference>
<reference evidence="2" key="1">
    <citation type="journal article" date="2023" name="Mol. Biol. Evol.">
        <title>Third-Generation Sequencing Reveals the Adaptive Role of the Epigenome in Three Deep-Sea Polychaetes.</title>
        <authorList>
            <person name="Perez M."/>
            <person name="Aroh O."/>
            <person name="Sun Y."/>
            <person name="Lan Y."/>
            <person name="Juniper S.K."/>
            <person name="Young C.R."/>
            <person name="Angers B."/>
            <person name="Qian P.Y."/>
        </authorList>
    </citation>
    <scope>NUCLEOTIDE SEQUENCE</scope>
    <source>
        <strain evidence="2">R07B-5</strain>
    </source>
</reference>
<dbReference type="PROSITE" id="PS50041">
    <property type="entry name" value="C_TYPE_LECTIN_2"/>
    <property type="match status" value="1"/>
</dbReference>
<evidence type="ECO:0000313" key="3">
    <source>
        <dbReference type="Proteomes" id="UP001209878"/>
    </source>
</evidence>